<evidence type="ECO:0000256" key="7">
    <source>
        <dbReference type="SAM" id="Coils"/>
    </source>
</evidence>
<name>A0A1C7NHN6_9FUNG</name>
<dbReference type="InParanoid" id="A0A1C7NHN6"/>
<evidence type="ECO:0000256" key="3">
    <source>
        <dbReference type="ARBA" id="ARBA00022737"/>
    </source>
</evidence>
<keyword evidence="11" id="KW-1185">Reference proteome</keyword>
<dbReference type="InterPro" id="IPR019544">
    <property type="entry name" value="Tetratricopeptide_SHNi-TPR_dom"/>
</dbReference>
<dbReference type="GO" id="GO:0006335">
    <property type="term" value="P:DNA replication-dependent chromatin assembly"/>
    <property type="evidence" value="ECO:0007669"/>
    <property type="project" value="TreeGrafter"/>
</dbReference>
<evidence type="ECO:0000313" key="11">
    <source>
        <dbReference type="Proteomes" id="UP000093000"/>
    </source>
</evidence>
<dbReference type="InterPro" id="IPR019734">
    <property type="entry name" value="TPR_rpt"/>
</dbReference>
<organism evidence="10 11">
    <name type="scientific">Choanephora cucurbitarum</name>
    <dbReference type="NCBI Taxonomy" id="101091"/>
    <lineage>
        <taxon>Eukaryota</taxon>
        <taxon>Fungi</taxon>
        <taxon>Fungi incertae sedis</taxon>
        <taxon>Mucoromycota</taxon>
        <taxon>Mucoromycotina</taxon>
        <taxon>Mucoromycetes</taxon>
        <taxon>Mucorales</taxon>
        <taxon>Mucorineae</taxon>
        <taxon>Choanephoraceae</taxon>
        <taxon>Choanephoroideae</taxon>
        <taxon>Choanephora</taxon>
    </lineage>
</organism>
<feature type="compositionally biased region" description="Basic and acidic residues" evidence="8">
    <location>
        <begin position="334"/>
        <end position="351"/>
    </location>
</feature>
<dbReference type="AlphaFoldDB" id="A0A1C7NHN6"/>
<dbReference type="PROSITE" id="PS50005">
    <property type="entry name" value="TPR"/>
    <property type="match status" value="1"/>
</dbReference>
<evidence type="ECO:0000256" key="6">
    <source>
        <dbReference type="PROSITE-ProRule" id="PRU00339"/>
    </source>
</evidence>
<dbReference type="Gene3D" id="1.25.40.10">
    <property type="entry name" value="Tetratricopeptide repeat domain"/>
    <property type="match status" value="1"/>
</dbReference>
<dbReference type="STRING" id="101091.A0A1C7NHN6"/>
<dbReference type="SMART" id="SM00028">
    <property type="entry name" value="TPR"/>
    <property type="match status" value="2"/>
</dbReference>
<feature type="compositionally biased region" description="Basic and acidic residues" evidence="8">
    <location>
        <begin position="110"/>
        <end position="120"/>
    </location>
</feature>
<evidence type="ECO:0000256" key="4">
    <source>
        <dbReference type="ARBA" id="ARBA00022803"/>
    </source>
</evidence>
<dbReference type="PANTHER" id="PTHR15081">
    <property type="entry name" value="NUCLEAR AUTOANTIGENIC SPERM PROTEIN NASP -RELATED"/>
    <property type="match status" value="1"/>
</dbReference>
<comment type="subcellular location">
    <subcellularLocation>
        <location evidence="1">Nucleus</location>
    </subcellularLocation>
</comment>
<accession>A0A1C7NHN6</accession>
<dbReference type="PANTHER" id="PTHR15081:SF1">
    <property type="entry name" value="NUCLEAR AUTOANTIGENIC SPERM PROTEIN"/>
    <property type="match status" value="1"/>
</dbReference>
<dbReference type="InterPro" id="IPR051730">
    <property type="entry name" value="NASP-like"/>
</dbReference>
<feature type="repeat" description="TPR" evidence="6">
    <location>
        <begin position="171"/>
        <end position="204"/>
    </location>
</feature>
<keyword evidence="5" id="KW-0539">Nucleus</keyword>
<evidence type="ECO:0000256" key="2">
    <source>
        <dbReference type="ARBA" id="ARBA00008402"/>
    </source>
</evidence>
<feature type="region of interest" description="Disordered" evidence="8">
    <location>
        <begin position="83"/>
        <end position="141"/>
    </location>
</feature>
<evidence type="ECO:0000256" key="5">
    <source>
        <dbReference type="ARBA" id="ARBA00023242"/>
    </source>
</evidence>
<evidence type="ECO:0000313" key="10">
    <source>
        <dbReference type="EMBL" id="OBZ88279.1"/>
    </source>
</evidence>
<dbReference type="EMBL" id="LUGH01000162">
    <property type="protein sequence ID" value="OBZ88279.1"/>
    <property type="molecule type" value="Genomic_DNA"/>
</dbReference>
<evidence type="ECO:0000256" key="8">
    <source>
        <dbReference type="SAM" id="MobiDB-lite"/>
    </source>
</evidence>
<keyword evidence="3" id="KW-0677">Repeat</keyword>
<comment type="similarity">
    <text evidence="2">Belongs to the NASP family.</text>
</comment>
<keyword evidence="4 6" id="KW-0802">TPR repeat</keyword>
<dbReference type="Pfam" id="PF10516">
    <property type="entry name" value="SHNi-TPR"/>
    <property type="match status" value="1"/>
</dbReference>
<dbReference type="GO" id="GO:0034080">
    <property type="term" value="P:CENP-A containing chromatin assembly"/>
    <property type="evidence" value="ECO:0007669"/>
    <property type="project" value="TreeGrafter"/>
</dbReference>
<proteinExistence type="inferred from homology"/>
<dbReference type="SUPFAM" id="SSF48452">
    <property type="entry name" value="TPR-like"/>
    <property type="match status" value="1"/>
</dbReference>
<feature type="domain" description="Tetratricopeptide SHNi-TPR" evidence="9">
    <location>
        <begin position="171"/>
        <end position="207"/>
    </location>
</feature>
<feature type="compositionally biased region" description="Acidic residues" evidence="8">
    <location>
        <begin position="121"/>
        <end position="141"/>
    </location>
</feature>
<dbReference type="GO" id="GO:0005654">
    <property type="term" value="C:nucleoplasm"/>
    <property type="evidence" value="ECO:0007669"/>
    <property type="project" value="TreeGrafter"/>
</dbReference>
<dbReference type="InterPro" id="IPR011990">
    <property type="entry name" value="TPR-like_helical_dom_sf"/>
</dbReference>
<keyword evidence="7" id="KW-0175">Coiled coil</keyword>
<evidence type="ECO:0000256" key="1">
    <source>
        <dbReference type="ARBA" id="ARBA00004123"/>
    </source>
</evidence>
<feature type="coiled-coil region" evidence="7">
    <location>
        <begin position="268"/>
        <end position="295"/>
    </location>
</feature>
<reference evidence="10 11" key="1">
    <citation type="submission" date="2016-03" db="EMBL/GenBank/DDBJ databases">
        <title>Choanephora cucurbitarum.</title>
        <authorList>
            <person name="Min B."/>
            <person name="Park H."/>
            <person name="Park J.-H."/>
            <person name="Shin H.-D."/>
            <person name="Choi I.-G."/>
        </authorList>
    </citation>
    <scope>NUCLEOTIDE SEQUENCE [LARGE SCALE GENOMIC DNA]</scope>
    <source>
        <strain evidence="10 11">KUS-F28377</strain>
    </source>
</reference>
<gene>
    <name evidence="10" type="primary">sim3_1</name>
    <name evidence="10" type="ORF">A0J61_03663</name>
</gene>
<protein>
    <submittedName>
        <fullName evidence="10">NASP-related protein sim3</fullName>
    </submittedName>
</protein>
<dbReference type="FunCoup" id="A0A1C7NHN6">
    <property type="interactions" value="29"/>
</dbReference>
<dbReference type="OrthoDB" id="5587616at2759"/>
<dbReference type="Proteomes" id="UP000093000">
    <property type="component" value="Unassembled WGS sequence"/>
</dbReference>
<dbReference type="GO" id="GO:0042393">
    <property type="term" value="F:histone binding"/>
    <property type="evidence" value="ECO:0007669"/>
    <property type="project" value="TreeGrafter"/>
</dbReference>
<sequence>MSEEQKTKAEQLFKDGKAAFNKDEFESSVSMLGEACQLMDQINGDLSPKNGDAYFLYGQALLQYAIMQNTVLGQSAQASAKVVEQQQKDEQEQAKSSNPLFQLNDAPEFTSKDEKSKTNDPTEEDEEDDEDDDNDVAGSADEDFETAWDILDVARVIFEKGEDRETKLKLADVHICLGDISLETEKFNEALNDYEKAIEIKKSVLEETDRELAEAHYKYALALEFSTDKADQAVPELLKAVAVLEKRKEKLDSGKGKQKASETDNDEVKEMDELIADMRLKVEELTQRQASEKEAETMLKAMLGYGKENTSDAPAKQISASTPVNDLTMLVKRKAAEEPKQNTTEKKQKLD</sequence>
<evidence type="ECO:0000259" key="9">
    <source>
        <dbReference type="Pfam" id="PF10516"/>
    </source>
</evidence>
<feature type="region of interest" description="Disordered" evidence="8">
    <location>
        <begin position="332"/>
        <end position="351"/>
    </location>
</feature>
<comment type="caution">
    <text evidence="10">The sequence shown here is derived from an EMBL/GenBank/DDBJ whole genome shotgun (WGS) entry which is preliminary data.</text>
</comment>